<dbReference type="AlphaFoldDB" id="A0A0P4WTM8"/>
<dbReference type="PANTHER" id="PTHR45036:SF1">
    <property type="entry name" value="METHYLTRANSFERASE LIKE 7A"/>
    <property type="match status" value="1"/>
</dbReference>
<protein>
    <recommendedName>
        <fullName evidence="2">Methyltransferase type 11 domain-containing protein</fullName>
    </recommendedName>
</protein>
<dbReference type="EMBL" id="GDRN01061310">
    <property type="protein sequence ID" value="JAI65220.1"/>
    <property type="molecule type" value="Transcribed_RNA"/>
</dbReference>
<evidence type="ECO:0000256" key="1">
    <source>
        <dbReference type="SAM" id="Phobius"/>
    </source>
</evidence>
<evidence type="ECO:0000259" key="2">
    <source>
        <dbReference type="Pfam" id="PF08241"/>
    </source>
</evidence>
<keyword evidence="1" id="KW-0472">Membrane</keyword>
<dbReference type="Pfam" id="PF08241">
    <property type="entry name" value="Methyltransf_11"/>
    <property type="match status" value="1"/>
</dbReference>
<dbReference type="CDD" id="cd02440">
    <property type="entry name" value="AdoMet_MTases"/>
    <property type="match status" value="1"/>
</dbReference>
<dbReference type="InterPro" id="IPR052356">
    <property type="entry name" value="Thiol_S-MT"/>
</dbReference>
<dbReference type="SUPFAM" id="SSF53335">
    <property type="entry name" value="S-adenosyl-L-methionine-dependent methyltransferases"/>
    <property type="match status" value="1"/>
</dbReference>
<proteinExistence type="predicted"/>
<name>A0A0P4WTM8_SCYOL</name>
<dbReference type="PANTHER" id="PTHR45036">
    <property type="entry name" value="METHYLTRANSFERASE LIKE 7B"/>
    <property type="match status" value="1"/>
</dbReference>
<evidence type="ECO:0000313" key="3">
    <source>
        <dbReference type="EMBL" id="JAI65220.1"/>
    </source>
</evidence>
<feature type="transmembrane region" description="Helical" evidence="1">
    <location>
        <begin position="12"/>
        <end position="28"/>
    </location>
</feature>
<dbReference type="InterPro" id="IPR013216">
    <property type="entry name" value="Methyltransf_11"/>
</dbReference>
<dbReference type="GO" id="GO:0008757">
    <property type="term" value="F:S-adenosylmethionine-dependent methyltransferase activity"/>
    <property type="evidence" value="ECO:0007669"/>
    <property type="project" value="InterPro"/>
</dbReference>
<dbReference type="InterPro" id="IPR029063">
    <property type="entry name" value="SAM-dependent_MTases_sf"/>
</dbReference>
<sequence length="262" mass="30204">MGDETSGESWLSSTAFKLLVLVCVFLILKKLWPDFRRRYFAAFMDYYSRGSNAKVEEMKKDVFSTLSSCTSHDPELRKKKALKILEIGVGTGVNFAYYPDGTQLVVVDPNPHFKSYYNENRKKFPNIHSEEIIVTTGEEMDMVQSNSVDVVVSTIVFCSVKNQKKILEHILRVLAPGGKFYFYEHISEFDTERHGTRRRMQEFLTATGIWPFIFDNCMLNRDMLADIQQAGFSKVQAQRFYSPNDHFVFQLVKPSLKGVAEK</sequence>
<dbReference type="Gene3D" id="3.40.50.150">
    <property type="entry name" value="Vaccinia Virus protein VP39"/>
    <property type="match status" value="1"/>
</dbReference>
<accession>A0A0P4WTM8</accession>
<feature type="domain" description="Methyltransferase type 11" evidence="2">
    <location>
        <begin position="85"/>
        <end position="182"/>
    </location>
</feature>
<organism evidence="3">
    <name type="scientific">Scylla olivacea</name>
    <name type="common">Orange mud crab</name>
    <name type="synonym">Cancer olivacea</name>
    <dbReference type="NCBI Taxonomy" id="85551"/>
    <lineage>
        <taxon>Eukaryota</taxon>
        <taxon>Metazoa</taxon>
        <taxon>Ecdysozoa</taxon>
        <taxon>Arthropoda</taxon>
        <taxon>Crustacea</taxon>
        <taxon>Multicrustacea</taxon>
        <taxon>Malacostraca</taxon>
        <taxon>Eumalacostraca</taxon>
        <taxon>Eucarida</taxon>
        <taxon>Decapoda</taxon>
        <taxon>Pleocyemata</taxon>
        <taxon>Brachyura</taxon>
        <taxon>Eubrachyura</taxon>
        <taxon>Portunoidea</taxon>
        <taxon>Portunidae</taxon>
        <taxon>Portuninae</taxon>
        <taxon>Scylla</taxon>
    </lineage>
</organism>
<reference evidence="3" key="1">
    <citation type="submission" date="2015-09" db="EMBL/GenBank/DDBJ databases">
        <title>Scylla olivacea transcriptome.</title>
        <authorList>
            <person name="Ikhwanuddin M."/>
        </authorList>
    </citation>
    <scope>NUCLEOTIDE SEQUENCE</scope>
</reference>
<keyword evidence="1" id="KW-1133">Transmembrane helix</keyword>
<keyword evidence="1" id="KW-0812">Transmembrane</keyword>